<accession>A0A2H0KKM1</accession>
<sequence>MNNLLRYYKRSFILEVKRTIIYPLSFWIIALIWPAYSLFQIIFLETIYSQTNNFVGYSKYEAYVLFGTFTFVQTLGHLFFYRRLTELAYLIRGNADESFDIALTKPINTQIFTTTGRFNFGNITAALVGLVVVFYGLSQEPYSLGIVNIVSYIIMVPLGILIYYIMYTIISTFLFWYPELKMTENLWGSIQDFGQYPSSLYQGGIGIVLNILVPLTLMASVPVDFLLGKLPAPMLLLYYALVTILLLITRLFWNFSIKQYSSSSS</sequence>
<gene>
    <name evidence="2" type="ORF">COV87_01260</name>
</gene>
<feature type="transmembrane region" description="Helical" evidence="1">
    <location>
        <begin position="118"/>
        <end position="137"/>
    </location>
</feature>
<dbReference type="EMBL" id="PCVK01000035">
    <property type="protein sequence ID" value="PIQ71808.1"/>
    <property type="molecule type" value="Genomic_DNA"/>
</dbReference>
<evidence type="ECO:0008006" key="4">
    <source>
        <dbReference type="Google" id="ProtNLM"/>
    </source>
</evidence>
<organism evidence="2 3">
    <name type="scientific">Candidatus Roizmanbacteria bacterium CG11_big_fil_rev_8_21_14_0_20_37_16</name>
    <dbReference type="NCBI Taxonomy" id="1974857"/>
    <lineage>
        <taxon>Bacteria</taxon>
        <taxon>Candidatus Roizmaniibacteriota</taxon>
    </lineage>
</organism>
<keyword evidence="1" id="KW-0472">Membrane</keyword>
<dbReference type="InterPro" id="IPR010390">
    <property type="entry name" value="ABC-2_transporter-like"/>
</dbReference>
<dbReference type="PANTHER" id="PTHR36833">
    <property type="entry name" value="SLR0610 PROTEIN-RELATED"/>
    <property type="match status" value="1"/>
</dbReference>
<dbReference type="Pfam" id="PF06182">
    <property type="entry name" value="ABC2_membrane_6"/>
    <property type="match status" value="1"/>
</dbReference>
<protein>
    <recommendedName>
        <fullName evidence="4">ABC transporter permease</fullName>
    </recommendedName>
</protein>
<reference evidence="2 3" key="1">
    <citation type="submission" date="2017-09" db="EMBL/GenBank/DDBJ databases">
        <title>Depth-based differentiation of microbial function through sediment-hosted aquifers and enrichment of novel symbionts in the deep terrestrial subsurface.</title>
        <authorList>
            <person name="Probst A.J."/>
            <person name="Ladd B."/>
            <person name="Jarett J.K."/>
            <person name="Geller-Mcgrath D.E."/>
            <person name="Sieber C.M."/>
            <person name="Emerson J.B."/>
            <person name="Anantharaman K."/>
            <person name="Thomas B.C."/>
            <person name="Malmstrom R."/>
            <person name="Stieglmeier M."/>
            <person name="Klingl A."/>
            <person name="Woyke T."/>
            <person name="Ryan C.M."/>
            <person name="Banfield J.F."/>
        </authorList>
    </citation>
    <scope>NUCLEOTIDE SEQUENCE [LARGE SCALE GENOMIC DNA]</scope>
    <source>
        <strain evidence="2">CG11_big_fil_rev_8_21_14_0_20_37_16</strain>
    </source>
</reference>
<evidence type="ECO:0000256" key="1">
    <source>
        <dbReference type="SAM" id="Phobius"/>
    </source>
</evidence>
<keyword evidence="1" id="KW-1133">Transmembrane helix</keyword>
<feature type="transmembrane region" description="Helical" evidence="1">
    <location>
        <begin position="63"/>
        <end position="81"/>
    </location>
</feature>
<feature type="transmembrane region" description="Helical" evidence="1">
    <location>
        <begin position="149"/>
        <end position="177"/>
    </location>
</feature>
<comment type="caution">
    <text evidence="2">The sequence shown here is derived from an EMBL/GenBank/DDBJ whole genome shotgun (WGS) entry which is preliminary data.</text>
</comment>
<name>A0A2H0KKM1_9BACT</name>
<evidence type="ECO:0000313" key="3">
    <source>
        <dbReference type="Proteomes" id="UP000229497"/>
    </source>
</evidence>
<dbReference type="PANTHER" id="PTHR36833:SF1">
    <property type="entry name" value="INTEGRAL MEMBRANE TRANSPORT PROTEIN"/>
    <property type="match status" value="1"/>
</dbReference>
<feature type="transmembrane region" description="Helical" evidence="1">
    <location>
        <begin position="235"/>
        <end position="253"/>
    </location>
</feature>
<keyword evidence="1" id="KW-0812">Transmembrane</keyword>
<proteinExistence type="predicted"/>
<feature type="transmembrane region" description="Helical" evidence="1">
    <location>
        <begin position="198"/>
        <end position="223"/>
    </location>
</feature>
<dbReference type="AlphaFoldDB" id="A0A2H0KKM1"/>
<feature type="transmembrane region" description="Helical" evidence="1">
    <location>
        <begin position="20"/>
        <end position="43"/>
    </location>
</feature>
<dbReference type="Proteomes" id="UP000229497">
    <property type="component" value="Unassembled WGS sequence"/>
</dbReference>
<evidence type="ECO:0000313" key="2">
    <source>
        <dbReference type="EMBL" id="PIQ71808.1"/>
    </source>
</evidence>